<protein>
    <recommendedName>
        <fullName evidence="4">Chordopoxvirus fusion protein</fullName>
    </recommendedName>
</protein>
<dbReference type="PANTHER" id="PTHR38753:SF1">
    <property type="entry name" value="SLR1441 PROTEIN"/>
    <property type="match status" value="1"/>
</dbReference>
<gene>
    <name evidence="2" type="ORF">A3F84_09460</name>
</gene>
<accession>A0A1F6C5R1</accession>
<comment type="caution">
    <text evidence="2">The sequence shown here is derived from an EMBL/GenBank/DDBJ whole genome shotgun (WGS) entry which is preliminary data.</text>
</comment>
<organism evidence="2 3">
    <name type="scientific">Handelsmanbacteria sp. (strain RIFCSPLOWO2_12_FULL_64_10)</name>
    <dbReference type="NCBI Taxonomy" id="1817868"/>
    <lineage>
        <taxon>Bacteria</taxon>
        <taxon>Candidatus Handelsmaniibacteriota</taxon>
    </lineage>
</organism>
<evidence type="ECO:0008006" key="4">
    <source>
        <dbReference type="Google" id="ProtNLM"/>
    </source>
</evidence>
<evidence type="ECO:0000256" key="1">
    <source>
        <dbReference type="SAM" id="Coils"/>
    </source>
</evidence>
<evidence type="ECO:0000313" key="3">
    <source>
        <dbReference type="Proteomes" id="UP000178606"/>
    </source>
</evidence>
<dbReference type="AlphaFoldDB" id="A0A1F6C5R1"/>
<name>A0A1F6C5R1_HANXR</name>
<keyword evidence="1" id="KW-0175">Coiled coil</keyword>
<sequence length="270" mass="30377">MLTADEIRQRLTGVFDEAQAATLTEVLKGVYEARGVDLSDLKDVVKELAVAQQRTEERLERVEKVIEELAVAQKRTEERLEQLVAAQQRTEGRLDRIEKAIEELIAAQKRTEKAIEELAAAQKRTEKELQALVSAHTETRRQLGGLTATVGYTLENEAYKALPALLKRDAGLTVHDRLKRTYVSDDEGEALEVNIFGEARVDGREVVIVGESKVLLSRNDVDRFLRRKLKPLSRVLGDVFPVLVTHMTSDPAVEAYAREKGVAVYFSYDF</sequence>
<feature type="coiled-coil region" evidence="1">
    <location>
        <begin position="45"/>
        <end position="135"/>
    </location>
</feature>
<dbReference type="EMBL" id="MFKF01000410">
    <property type="protein sequence ID" value="OGG44217.1"/>
    <property type="molecule type" value="Genomic_DNA"/>
</dbReference>
<dbReference type="PANTHER" id="PTHR38753">
    <property type="entry name" value="SLR1441 PROTEIN"/>
    <property type="match status" value="1"/>
</dbReference>
<dbReference type="Proteomes" id="UP000178606">
    <property type="component" value="Unassembled WGS sequence"/>
</dbReference>
<evidence type="ECO:0000313" key="2">
    <source>
        <dbReference type="EMBL" id="OGG44217.1"/>
    </source>
</evidence>
<proteinExistence type="predicted"/>
<reference evidence="2 3" key="1">
    <citation type="journal article" date="2016" name="Nat. Commun.">
        <title>Thousands of microbial genomes shed light on interconnected biogeochemical processes in an aquifer system.</title>
        <authorList>
            <person name="Anantharaman K."/>
            <person name="Brown C.T."/>
            <person name="Hug L.A."/>
            <person name="Sharon I."/>
            <person name="Castelle C.J."/>
            <person name="Probst A.J."/>
            <person name="Thomas B.C."/>
            <person name="Singh A."/>
            <person name="Wilkins M.J."/>
            <person name="Karaoz U."/>
            <person name="Brodie E.L."/>
            <person name="Williams K.H."/>
            <person name="Hubbard S.S."/>
            <person name="Banfield J.F."/>
        </authorList>
    </citation>
    <scope>NUCLEOTIDE SEQUENCE [LARGE SCALE GENOMIC DNA]</scope>
    <source>
        <strain evidence="3">RIFCSPLOWO2_12_FULL_64_10</strain>
    </source>
</reference>